<dbReference type="Pfam" id="PF13489">
    <property type="entry name" value="Methyltransf_23"/>
    <property type="match status" value="1"/>
</dbReference>
<name>A0A2A9NJ42_9AGAR</name>
<feature type="compositionally biased region" description="Acidic residues" evidence="1">
    <location>
        <begin position="14"/>
        <end position="33"/>
    </location>
</feature>
<protein>
    <recommendedName>
        <fullName evidence="4">Methyltransferase domain-containing protein</fullName>
    </recommendedName>
</protein>
<dbReference type="EMBL" id="KZ302011">
    <property type="protein sequence ID" value="PFH50098.1"/>
    <property type="molecule type" value="Genomic_DNA"/>
</dbReference>
<dbReference type="AlphaFoldDB" id="A0A2A9NJ42"/>
<dbReference type="STRING" id="703135.A0A2A9NJ42"/>
<dbReference type="Proteomes" id="UP000242287">
    <property type="component" value="Unassembled WGS sequence"/>
</dbReference>
<keyword evidence="3" id="KW-1185">Reference proteome</keyword>
<accession>A0A2A9NJ42</accession>
<gene>
    <name evidence="2" type="ORF">AMATHDRAFT_80991</name>
</gene>
<dbReference type="Gene3D" id="3.40.50.150">
    <property type="entry name" value="Vaccinia Virus protein VP39"/>
    <property type="match status" value="1"/>
</dbReference>
<dbReference type="OrthoDB" id="2013972at2759"/>
<dbReference type="CDD" id="cd02440">
    <property type="entry name" value="AdoMet_MTases"/>
    <property type="match status" value="1"/>
</dbReference>
<reference evidence="2 3" key="1">
    <citation type="submission" date="2014-02" db="EMBL/GenBank/DDBJ databases">
        <title>Transposable element dynamics among asymbiotic and ectomycorrhizal Amanita fungi.</title>
        <authorList>
            <consortium name="DOE Joint Genome Institute"/>
            <person name="Hess J."/>
            <person name="Skrede I."/>
            <person name="Wolfe B."/>
            <person name="LaButti K."/>
            <person name="Ohm R.A."/>
            <person name="Grigoriev I.V."/>
            <person name="Pringle A."/>
        </authorList>
    </citation>
    <scope>NUCLEOTIDE SEQUENCE [LARGE SCALE GENOMIC DNA]</scope>
    <source>
        <strain evidence="2 3">SKay4041</strain>
    </source>
</reference>
<dbReference type="PANTHER" id="PTHR43591:SF50">
    <property type="entry name" value="METHYLTRANSFERASE DOMAIN-CONTAINING PROTEIN-RELATED"/>
    <property type="match status" value="1"/>
</dbReference>
<evidence type="ECO:0000313" key="3">
    <source>
        <dbReference type="Proteomes" id="UP000242287"/>
    </source>
</evidence>
<dbReference type="SUPFAM" id="SSF53335">
    <property type="entry name" value="S-adenosyl-L-methionine-dependent methyltransferases"/>
    <property type="match status" value="1"/>
</dbReference>
<dbReference type="PANTHER" id="PTHR43591">
    <property type="entry name" value="METHYLTRANSFERASE"/>
    <property type="match status" value="1"/>
</dbReference>
<feature type="region of interest" description="Disordered" evidence="1">
    <location>
        <begin position="1"/>
        <end position="38"/>
    </location>
</feature>
<evidence type="ECO:0000313" key="2">
    <source>
        <dbReference type="EMBL" id="PFH50098.1"/>
    </source>
</evidence>
<organism evidence="2 3">
    <name type="scientific">Amanita thiersii Skay4041</name>
    <dbReference type="NCBI Taxonomy" id="703135"/>
    <lineage>
        <taxon>Eukaryota</taxon>
        <taxon>Fungi</taxon>
        <taxon>Dikarya</taxon>
        <taxon>Basidiomycota</taxon>
        <taxon>Agaricomycotina</taxon>
        <taxon>Agaricomycetes</taxon>
        <taxon>Agaricomycetidae</taxon>
        <taxon>Agaricales</taxon>
        <taxon>Pluteineae</taxon>
        <taxon>Amanitaceae</taxon>
        <taxon>Amanita</taxon>
    </lineage>
</organism>
<sequence>MPGLLLRPNGNSGSDDDEPYDSDQADEEPLSSDDETHNEIVEIETEEFPTYFIERDGRLFHSQPNAPYPLPVDTPEQERLNWLHSVLYRLFNAHYVGPVPDVLTPTADGRRRMVLDLCTGTGRWVMDMGAEYPEALFRGVDIVPIATRYPLPNVQFEMHDISQQLRWNDGTFDFIHARGLAMAVRNWPALIQEIARLLRPGGLFLSSELGLFPAVDPSHSNDPRSYAPASTRFFEAIGRVLHAREIPPAAQNVPIELMRSQRFANVTVNHSSIPIGGWHSQEELANIGQDFRRVQERFTSTVTPLLQESGLTQLQVAELIADYLQELDTVQGLVSVYYTTFAFRI</sequence>
<evidence type="ECO:0000256" key="1">
    <source>
        <dbReference type="SAM" id="MobiDB-lite"/>
    </source>
</evidence>
<dbReference type="InterPro" id="IPR029063">
    <property type="entry name" value="SAM-dependent_MTases_sf"/>
</dbReference>
<proteinExistence type="predicted"/>
<evidence type="ECO:0008006" key="4">
    <source>
        <dbReference type="Google" id="ProtNLM"/>
    </source>
</evidence>